<feature type="compositionally biased region" description="Basic and acidic residues" evidence="1">
    <location>
        <begin position="51"/>
        <end position="74"/>
    </location>
</feature>
<evidence type="ECO:0000256" key="1">
    <source>
        <dbReference type="SAM" id="MobiDB-lite"/>
    </source>
</evidence>
<evidence type="ECO:0000313" key="2">
    <source>
        <dbReference type="EMBL" id="KAJ1203070.1"/>
    </source>
</evidence>
<accession>A0AAV7VSR9</accession>
<sequence length="87" mass="9503">MESGRKERKKESGGSEEDGEEEREDGVRGQEATETGTPIGGSRKGVLLRPAESKPGEGRRRPECHGDREAERSSQPHFQRSVAITGV</sequence>
<organism evidence="2 3">
    <name type="scientific">Pleurodeles waltl</name>
    <name type="common">Iberian ribbed newt</name>
    <dbReference type="NCBI Taxonomy" id="8319"/>
    <lineage>
        <taxon>Eukaryota</taxon>
        <taxon>Metazoa</taxon>
        <taxon>Chordata</taxon>
        <taxon>Craniata</taxon>
        <taxon>Vertebrata</taxon>
        <taxon>Euteleostomi</taxon>
        <taxon>Amphibia</taxon>
        <taxon>Batrachia</taxon>
        <taxon>Caudata</taxon>
        <taxon>Salamandroidea</taxon>
        <taxon>Salamandridae</taxon>
        <taxon>Pleurodelinae</taxon>
        <taxon>Pleurodeles</taxon>
    </lineage>
</organism>
<dbReference type="Proteomes" id="UP001066276">
    <property type="component" value="Chromosome 2_1"/>
</dbReference>
<feature type="region of interest" description="Disordered" evidence="1">
    <location>
        <begin position="1"/>
        <end position="87"/>
    </location>
</feature>
<feature type="compositionally biased region" description="Acidic residues" evidence="1">
    <location>
        <begin position="14"/>
        <end position="24"/>
    </location>
</feature>
<protein>
    <submittedName>
        <fullName evidence="2">Uncharacterized protein</fullName>
    </submittedName>
</protein>
<proteinExistence type="predicted"/>
<evidence type="ECO:0000313" key="3">
    <source>
        <dbReference type="Proteomes" id="UP001066276"/>
    </source>
</evidence>
<dbReference type="EMBL" id="JANPWB010000003">
    <property type="protein sequence ID" value="KAJ1203070.1"/>
    <property type="molecule type" value="Genomic_DNA"/>
</dbReference>
<gene>
    <name evidence="2" type="ORF">NDU88_006865</name>
</gene>
<name>A0AAV7VSR9_PLEWA</name>
<reference evidence="2" key="1">
    <citation type="journal article" date="2022" name="bioRxiv">
        <title>Sequencing and chromosome-scale assembly of the giantPleurodeles waltlgenome.</title>
        <authorList>
            <person name="Brown T."/>
            <person name="Elewa A."/>
            <person name="Iarovenko S."/>
            <person name="Subramanian E."/>
            <person name="Araus A.J."/>
            <person name="Petzold A."/>
            <person name="Susuki M."/>
            <person name="Suzuki K.-i.T."/>
            <person name="Hayashi T."/>
            <person name="Toyoda A."/>
            <person name="Oliveira C."/>
            <person name="Osipova E."/>
            <person name="Leigh N.D."/>
            <person name="Simon A."/>
            <person name="Yun M.H."/>
        </authorList>
    </citation>
    <scope>NUCLEOTIDE SEQUENCE</scope>
    <source>
        <strain evidence="2">20211129_DDA</strain>
        <tissue evidence="2">Liver</tissue>
    </source>
</reference>
<dbReference type="AlphaFoldDB" id="A0AAV7VSR9"/>
<keyword evidence="3" id="KW-1185">Reference proteome</keyword>
<comment type="caution">
    <text evidence="2">The sequence shown here is derived from an EMBL/GenBank/DDBJ whole genome shotgun (WGS) entry which is preliminary data.</text>
</comment>